<sequence length="118" mass="13771">MPPRRPCSAVGCQSVRRRESTVSFFRFPKEPAKRKAWELNVRRKDWCATDASVLCSAHFTPDSYNDDLRLLSEFGIPVKKPRLRPDAVPTVFSHRPILQAKRRGAFEKRQRKEELHHS</sequence>
<comment type="caution">
    <text evidence="7">The sequence shown here is derived from an EMBL/GenBank/DDBJ whole genome shotgun (WGS) entry which is preliminary data.</text>
</comment>
<evidence type="ECO:0000256" key="3">
    <source>
        <dbReference type="ARBA" id="ARBA00022833"/>
    </source>
</evidence>
<keyword evidence="1" id="KW-0479">Metal-binding</keyword>
<dbReference type="PANTHER" id="PTHR46927">
    <property type="entry name" value="AGAP005574-PA"/>
    <property type="match status" value="1"/>
</dbReference>
<reference evidence="7" key="2">
    <citation type="submission" date="2021-09" db="EMBL/GenBank/DDBJ databases">
        <authorList>
            <person name="Jia N."/>
            <person name="Wang J."/>
            <person name="Shi W."/>
            <person name="Du L."/>
            <person name="Sun Y."/>
            <person name="Zhan W."/>
            <person name="Jiang J."/>
            <person name="Wang Q."/>
            <person name="Zhang B."/>
            <person name="Ji P."/>
            <person name="Sakyi L.B."/>
            <person name="Cui X."/>
            <person name="Yuan T."/>
            <person name="Jiang B."/>
            <person name="Yang W."/>
            <person name="Lam T.T.-Y."/>
            <person name="Chang Q."/>
            <person name="Ding S."/>
            <person name="Wang X."/>
            <person name="Zhu J."/>
            <person name="Ruan X."/>
            <person name="Zhao L."/>
            <person name="Wei J."/>
            <person name="Que T."/>
            <person name="Du C."/>
            <person name="Cheng J."/>
            <person name="Dai P."/>
            <person name="Han X."/>
            <person name="Huang E."/>
            <person name="Gao Y."/>
            <person name="Liu J."/>
            <person name="Shao H."/>
            <person name="Ye R."/>
            <person name="Li L."/>
            <person name="Wei W."/>
            <person name="Wang X."/>
            <person name="Wang C."/>
            <person name="Huo Q."/>
            <person name="Li W."/>
            <person name="Guo W."/>
            <person name="Chen H."/>
            <person name="Chen S."/>
            <person name="Zhou L."/>
            <person name="Zhou L."/>
            <person name="Ni X."/>
            <person name="Tian J."/>
            <person name="Zhou Y."/>
            <person name="Sheng Y."/>
            <person name="Liu T."/>
            <person name="Pan Y."/>
            <person name="Xia L."/>
            <person name="Li J."/>
            <person name="Zhao F."/>
            <person name="Cao W."/>
        </authorList>
    </citation>
    <scope>NUCLEOTIDE SEQUENCE</scope>
    <source>
        <strain evidence="7">Rsan-2018</strain>
        <tissue evidence="7">Larvae</tissue>
    </source>
</reference>
<evidence type="ECO:0000256" key="4">
    <source>
        <dbReference type="ARBA" id="ARBA00023125"/>
    </source>
</evidence>
<dbReference type="GO" id="GO:0003677">
    <property type="term" value="F:DNA binding"/>
    <property type="evidence" value="ECO:0007669"/>
    <property type="project" value="UniProtKB-UniRule"/>
</dbReference>
<evidence type="ECO:0000313" key="8">
    <source>
        <dbReference type="Proteomes" id="UP000821837"/>
    </source>
</evidence>
<feature type="domain" description="THAP-type" evidence="6">
    <location>
        <begin position="1"/>
        <end position="92"/>
    </location>
</feature>
<evidence type="ECO:0000259" key="6">
    <source>
        <dbReference type="PROSITE" id="PS50950"/>
    </source>
</evidence>
<dbReference type="InterPro" id="IPR006612">
    <property type="entry name" value="THAP_Znf"/>
</dbReference>
<dbReference type="PROSITE" id="PS50950">
    <property type="entry name" value="ZF_THAP"/>
    <property type="match status" value="1"/>
</dbReference>
<evidence type="ECO:0000256" key="1">
    <source>
        <dbReference type="ARBA" id="ARBA00022723"/>
    </source>
</evidence>
<keyword evidence="3" id="KW-0862">Zinc</keyword>
<dbReference type="InterPro" id="IPR038441">
    <property type="entry name" value="THAP_Znf_sf"/>
</dbReference>
<dbReference type="InterPro" id="IPR052224">
    <property type="entry name" value="THAP_domain_protein"/>
</dbReference>
<dbReference type="Gene3D" id="6.20.210.20">
    <property type="entry name" value="THAP domain"/>
    <property type="match status" value="1"/>
</dbReference>
<name>A0A9D4TCL1_RHISA</name>
<dbReference type="PANTHER" id="PTHR46927:SF3">
    <property type="entry name" value="THAP-TYPE DOMAIN-CONTAINING PROTEIN"/>
    <property type="match status" value="1"/>
</dbReference>
<organism evidence="7 8">
    <name type="scientific">Rhipicephalus sanguineus</name>
    <name type="common">Brown dog tick</name>
    <name type="synonym">Ixodes sanguineus</name>
    <dbReference type="NCBI Taxonomy" id="34632"/>
    <lineage>
        <taxon>Eukaryota</taxon>
        <taxon>Metazoa</taxon>
        <taxon>Ecdysozoa</taxon>
        <taxon>Arthropoda</taxon>
        <taxon>Chelicerata</taxon>
        <taxon>Arachnida</taxon>
        <taxon>Acari</taxon>
        <taxon>Parasitiformes</taxon>
        <taxon>Ixodida</taxon>
        <taxon>Ixodoidea</taxon>
        <taxon>Ixodidae</taxon>
        <taxon>Rhipicephalinae</taxon>
        <taxon>Rhipicephalus</taxon>
        <taxon>Rhipicephalus</taxon>
    </lineage>
</organism>
<dbReference type="Proteomes" id="UP000821837">
    <property type="component" value="Unassembled WGS sequence"/>
</dbReference>
<keyword evidence="8" id="KW-1185">Reference proteome</keyword>
<dbReference type="VEuPathDB" id="VectorBase:RSAN_049231"/>
<dbReference type="Pfam" id="PF05485">
    <property type="entry name" value="THAP"/>
    <property type="match status" value="1"/>
</dbReference>
<dbReference type="SMART" id="SM00692">
    <property type="entry name" value="DM3"/>
    <property type="match status" value="1"/>
</dbReference>
<keyword evidence="2 5" id="KW-0863">Zinc-finger</keyword>
<gene>
    <name evidence="7" type="ORF">HPB52_025712</name>
</gene>
<reference evidence="7" key="1">
    <citation type="journal article" date="2020" name="Cell">
        <title>Large-Scale Comparative Analyses of Tick Genomes Elucidate Their Genetic Diversity and Vector Capacities.</title>
        <authorList>
            <consortium name="Tick Genome and Microbiome Consortium (TIGMIC)"/>
            <person name="Jia N."/>
            <person name="Wang J."/>
            <person name="Shi W."/>
            <person name="Du L."/>
            <person name="Sun Y."/>
            <person name="Zhan W."/>
            <person name="Jiang J.F."/>
            <person name="Wang Q."/>
            <person name="Zhang B."/>
            <person name="Ji P."/>
            <person name="Bell-Sakyi L."/>
            <person name="Cui X.M."/>
            <person name="Yuan T.T."/>
            <person name="Jiang B.G."/>
            <person name="Yang W.F."/>
            <person name="Lam T.T."/>
            <person name="Chang Q.C."/>
            <person name="Ding S.J."/>
            <person name="Wang X.J."/>
            <person name="Zhu J.G."/>
            <person name="Ruan X.D."/>
            <person name="Zhao L."/>
            <person name="Wei J.T."/>
            <person name="Ye R.Z."/>
            <person name="Que T.C."/>
            <person name="Du C.H."/>
            <person name="Zhou Y.H."/>
            <person name="Cheng J.X."/>
            <person name="Dai P.F."/>
            <person name="Guo W.B."/>
            <person name="Han X.H."/>
            <person name="Huang E.J."/>
            <person name="Li L.F."/>
            <person name="Wei W."/>
            <person name="Gao Y.C."/>
            <person name="Liu J.Z."/>
            <person name="Shao H.Z."/>
            <person name="Wang X."/>
            <person name="Wang C.C."/>
            <person name="Yang T.C."/>
            <person name="Huo Q.B."/>
            <person name="Li W."/>
            <person name="Chen H.Y."/>
            <person name="Chen S.E."/>
            <person name="Zhou L.G."/>
            <person name="Ni X.B."/>
            <person name="Tian J.H."/>
            <person name="Sheng Y."/>
            <person name="Liu T."/>
            <person name="Pan Y.S."/>
            <person name="Xia L.Y."/>
            <person name="Li J."/>
            <person name="Zhao F."/>
            <person name="Cao W.C."/>
        </authorList>
    </citation>
    <scope>NUCLEOTIDE SEQUENCE</scope>
    <source>
        <strain evidence="7">Rsan-2018</strain>
    </source>
</reference>
<keyword evidence="4 5" id="KW-0238">DNA-binding</keyword>
<evidence type="ECO:0000256" key="2">
    <source>
        <dbReference type="ARBA" id="ARBA00022771"/>
    </source>
</evidence>
<dbReference type="AlphaFoldDB" id="A0A9D4TCL1"/>
<accession>A0A9D4TCL1</accession>
<dbReference type="SMART" id="SM00980">
    <property type="entry name" value="THAP"/>
    <property type="match status" value="1"/>
</dbReference>
<dbReference type="EMBL" id="JABSTV010000990">
    <property type="protein sequence ID" value="KAH7985326.1"/>
    <property type="molecule type" value="Genomic_DNA"/>
</dbReference>
<evidence type="ECO:0000313" key="7">
    <source>
        <dbReference type="EMBL" id="KAH7985326.1"/>
    </source>
</evidence>
<dbReference type="GO" id="GO:0008270">
    <property type="term" value="F:zinc ion binding"/>
    <property type="evidence" value="ECO:0007669"/>
    <property type="project" value="UniProtKB-KW"/>
</dbReference>
<proteinExistence type="predicted"/>
<evidence type="ECO:0000256" key="5">
    <source>
        <dbReference type="PROSITE-ProRule" id="PRU00309"/>
    </source>
</evidence>
<protein>
    <recommendedName>
        <fullName evidence="6">THAP-type domain-containing protein</fullName>
    </recommendedName>
</protein>
<dbReference type="SUPFAM" id="SSF57716">
    <property type="entry name" value="Glucocorticoid receptor-like (DNA-binding domain)"/>
    <property type="match status" value="1"/>
</dbReference>